<keyword evidence="7 14" id="KW-0418">Kinase</keyword>
<dbReference type="Gene3D" id="1.10.287.130">
    <property type="match status" value="1"/>
</dbReference>
<dbReference type="CDD" id="cd06225">
    <property type="entry name" value="HAMP"/>
    <property type="match status" value="1"/>
</dbReference>
<dbReference type="Pfam" id="PF02518">
    <property type="entry name" value="HATPase_c"/>
    <property type="match status" value="1"/>
</dbReference>
<evidence type="ECO:0000256" key="7">
    <source>
        <dbReference type="ARBA" id="ARBA00022777"/>
    </source>
</evidence>
<dbReference type="STRING" id="396588.Tgr7_0021"/>
<dbReference type="PANTHER" id="PTHR43065:SF10">
    <property type="entry name" value="PEROXIDE STRESS-ACTIVATED HISTIDINE KINASE MAK3"/>
    <property type="match status" value="1"/>
</dbReference>
<name>B8GSU0_THISH</name>
<dbReference type="SMART" id="SM00388">
    <property type="entry name" value="HisKA"/>
    <property type="match status" value="1"/>
</dbReference>
<dbReference type="InterPro" id="IPR004358">
    <property type="entry name" value="Sig_transdc_His_kin-like_C"/>
</dbReference>
<keyword evidence="11" id="KW-0472">Membrane</keyword>
<keyword evidence="11" id="KW-0812">Transmembrane</keyword>
<dbReference type="PRINTS" id="PR00344">
    <property type="entry name" value="BCTRLSENSOR"/>
</dbReference>
<feature type="domain" description="HAMP" evidence="13">
    <location>
        <begin position="194"/>
        <end position="246"/>
    </location>
</feature>
<dbReference type="SMART" id="SM00304">
    <property type="entry name" value="HAMP"/>
    <property type="match status" value="1"/>
</dbReference>
<dbReference type="eggNOG" id="COG4191">
    <property type="taxonomic scope" value="Bacteria"/>
</dbReference>
<dbReference type="InterPro" id="IPR003661">
    <property type="entry name" value="HisK_dim/P_dom"/>
</dbReference>
<dbReference type="PROSITE" id="PS50109">
    <property type="entry name" value="HIS_KIN"/>
    <property type="match status" value="1"/>
</dbReference>
<feature type="coiled-coil region" evidence="10">
    <location>
        <begin position="241"/>
        <end position="268"/>
    </location>
</feature>
<dbReference type="InterPro" id="IPR003660">
    <property type="entry name" value="HAMP_dom"/>
</dbReference>
<evidence type="ECO:0000259" key="13">
    <source>
        <dbReference type="PROSITE" id="PS50885"/>
    </source>
</evidence>
<evidence type="ECO:0000259" key="12">
    <source>
        <dbReference type="PROSITE" id="PS50109"/>
    </source>
</evidence>
<evidence type="ECO:0000256" key="4">
    <source>
        <dbReference type="ARBA" id="ARBA00022553"/>
    </source>
</evidence>
<dbReference type="EC" id="2.7.13.3" evidence="3"/>
<comment type="subcellular location">
    <subcellularLocation>
        <location evidence="2">Membrane</location>
    </subcellularLocation>
</comment>
<dbReference type="Pfam" id="PF00512">
    <property type="entry name" value="HisKA"/>
    <property type="match status" value="1"/>
</dbReference>
<evidence type="ECO:0000313" key="14">
    <source>
        <dbReference type="EMBL" id="ACL71125.1"/>
    </source>
</evidence>
<dbReference type="InterPro" id="IPR005467">
    <property type="entry name" value="His_kinase_dom"/>
</dbReference>
<evidence type="ECO:0000256" key="8">
    <source>
        <dbReference type="ARBA" id="ARBA00022840"/>
    </source>
</evidence>
<dbReference type="HOGENOM" id="CLU_000445_89_29_6"/>
<dbReference type="PANTHER" id="PTHR43065">
    <property type="entry name" value="SENSOR HISTIDINE KINASE"/>
    <property type="match status" value="1"/>
</dbReference>
<evidence type="ECO:0000256" key="5">
    <source>
        <dbReference type="ARBA" id="ARBA00022679"/>
    </source>
</evidence>
<accession>B8GSU0</accession>
<keyword evidence="15" id="KW-1185">Reference proteome</keyword>
<dbReference type="SMART" id="SM00387">
    <property type="entry name" value="HATPase_c"/>
    <property type="match status" value="1"/>
</dbReference>
<feature type="transmembrane region" description="Helical" evidence="11">
    <location>
        <begin position="173"/>
        <end position="192"/>
    </location>
</feature>
<dbReference type="SUPFAM" id="SSF47384">
    <property type="entry name" value="Homodimeric domain of signal transducing histidine kinase"/>
    <property type="match status" value="1"/>
</dbReference>
<dbReference type="GO" id="GO:0005524">
    <property type="term" value="F:ATP binding"/>
    <property type="evidence" value="ECO:0007669"/>
    <property type="project" value="UniProtKB-KW"/>
</dbReference>
<evidence type="ECO:0000256" key="2">
    <source>
        <dbReference type="ARBA" id="ARBA00004370"/>
    </source>
</evidence>
<dbReference type="InterPro" id="IPR036097">
    <property type="entry name" value="HisK_dim/P_sf"/>
</dbReference>
<evidence type="ECO:0000256" key="9">
    <source>
        <dbReference type="ARBA" id="ARBA00023012"/>
    </source>
</evidence>
<dbReference type="Pfam" id="PF00672">
    <property type="entry name" value="HAMP"/>
    <property type="match status" value="1"/>
</dbReference>
<dbReference type="KEGG" id="tgr:Tgr7_0021"/>
<evidence type="ECO:0000256" key="3">
    <source>
        <dbReference type="ARBA" id="ARBA00012438"/>
    </source>
</evidence>
<evidence type="ECO:0000313" key="15">
    <source>
        <dbReference type="Proteomes" id="UP000002383"/>
    </source>
</evidence>
<dbReference type="InterPro" id="IPR036890">
    <property type="entry name" value="HATPase_C_sf"/>
</dbReference>
<reference evidence="14 15" key="1">
    <citation type="journal article" date="2011" name="Stand. Genomic Sci.">
        <title>Complete genome sequence of 'Thioalkalivibrio sulfidophilus' HL-EbGr7.</title>
        <authorList>
            <person name="Muyzer G."/>
            <person name="Sorokin D.Y."/>
            <person name="Mavromatis K."/>
            <person name="Lapidus A."/>
            <person name="Clum A."/>
            <person name="Ivanova N."/>
            <person name="Pati A."/>
            <person name="d'Haeseleer P."/>
            <person name="Woyke T."/>
            <person name="Kyrpides N.C."/>
        </authorList>
    </citation>
    <scope>NUCLEOTIDE SEQUENCE [LARGE SCALE GENOMIC DNA]</scope>
    <source>
        <strain evidence="14 15">HL-EbGR7</strain>
    </source>
</reference>
<keyword evidence="5" id="KW-0808">Transferase</keyword>
<keyword evidence="4" id="KW-0597">Phosphoprotein</keyword>
<sequence length="485" mass="52252" precursor="true">MGLPSVSPVSLRTALLAFVLLPLLGVMLLVGASGLRAVEARLEARMQQDIELVARAIQLPLSHALERDRRGSVQQSLDSAFRIDQVYGAYVYDAAGELVAASGPRSPSMAIRQQARDLTIGGSQGLYQEQPGGPVYSFFLPLTDAGGRINGLLQVTRHGADFREDLAQLRGQALALLAALTLLFLGVVVLGHQRAVGRHVDQMVKAMARVAAGERRCRVAPAGPQELRGLAKAMNAMLDSTERSEAALARQQDEQRALEARLRESEKLAAIGQLAAGVAHELGSPLGVIDGKAQRGLRRLMDDDPLKRDLGEIRAEVARMGGIVRQLMDFGRRNPLRRRPESLPELVRAEARRVTRGGCRVAVEVQEGGEMPPLPLDRSRLEQALGNLLRNAVQAARSRVRVAWSHDDRQARVVVEDDGPGIDPSVRARLFEPFFTTKAVGEGTGLGLSVAHGAVSDHGGTLVVDRSPLGGARFTLSLPREAGHD</sequence>
<evidence type="ECO:0000256" key="10">
    <source>
        <dbReference type="SAM" id="Coils"/>
    </source>
</evidence>
<dbReference type="Gene3D" id="3.30.565.10">
    <property type="entry name" value="Histidine kinase-like ATPase, C-terminal domain"/>
    <property type="match status" value="1"/>
</dbReference>
<dbReference type="InterPro" id="IPR003594">
    <property type="entry name" value="HATPase_dom"/>
</dbReference>
<dbReference type="AlphaFoldDB" id="B8GSU0"/>
<organism evidence="14 15">
    <name type="scientific">Thioalkalivibrio sulfidiphilus (strain HL-EbGR7)</name>
    <dbReference type="NCBI Taxonomy" id="396588"/>
    <lineage>
        <taxon>Bacteria</taxon>
        <taxon>Pseudomonadati</taxon>
        <taxon>Pseudomonadota</taxon>
        <taxon>Gammaproteobacteria</taxon>
        <taxon>Chromatiales</taxon>
        <taxon>Ectothiorhodospiraceae</taxon>
        <taxon>Thioalkalivibrio</taxon>
    </lineage>
</organism>
<comment type="catalytic activity">
    <reaction evidence="1">
        <text>ATP + protein L-histidine = ADP + protein N-phospho-L-histidine.</text>
        <dbReference type="EC" id="2.7.13.3"/>
    </reaction>
</comment>
<dbReference type="Proteomes" id="UP000002383">
    <property type="component" value="Chromosome"/>
</dbReference>
<protein>
    <recommendedName>
        <fullName evidence="3">histidine kinase</fullName>
        <ecNumber evidence="3">2.7.13.3</ecNumber>
    </recommendedName>
</protein>
<dbReference type="GO" id="GO:0000155">
    <property type="term" value="F:phosphorelay sensor kinase activity"/>
    <property type="evidence" value="ECO:0007669"/>
    <property type="project" value="InterPro"/>
</dbReference>
<keyword evidence="9" id="KW-0902">Two-component regulatory system</keyword>
<gene>
    <name evidence="14" type="ordered locus">Tgr7_0021</name>
</gene>
<dbReference type="GO" id="GO:0016020">
    <property type="term" value="C:membrane"/>
    <property type="evidence" value="ECO:0007669"/>
    <property type="project" value="UniProtKB-SubCell"/>
</dbReference>
<dbReference type="OrthoDB" id="1931120at2"/>
<keyword evidence="11" id="KW-1133">Transmembrane helix</keyword>
<dbReference type="RefSeq" id="WP_012636614.1">
    <property type="nucleotide sequence ID" value="NC_011901.1"/>
</dbReference>
<keyword evidence="6" id="KW-0547">Nucleotide-binding</keyword>
<feature type="domain" description="Histidine kinase" evidence="12">
    <location>
        <begin position="277"/>
        <end position="482"/>
    </location>
</feature>
<keyword evidence="8" id="KW-0067">ATP-binding</keyword>
<evidence type="ECO:0000256" key="6">
    <source>
        <dbReference type="ARBA" id="ARBA00022741"/>
    </source>
</evidence>
<dbReference type="PROSITE" id="PS50885">
    <property type="entry name" value="HAMP"/>
    <property type="match status" value="1"/>
</dbReference>
<dbReference type="SUPFAM" id="SSF55874">
    <property type="entry name" value="ATPase domain of HSP90 chaperone/DNA topoisomerase II/histidine kinase"/>
    <property type="match status" value="1"/>
</dbReference>
<dbReference type="EMBL" id="CP001339">
    <property type="protein sequence ID" value="ACL71125.1"/>
    <property type="molecule type" value="Genomic_DNA"/>
</dbReference>
<evidence type="ECO:0000256" key="1">
    <source>
        <dbReference type="ARBA" id="ARBA00000085"/>
    </source>
</evidence>
<dbReference type="Gene3D" id="6.10.340.10">
    <property type="match status" value="1"/>
</dbReference>
<dbReference type="CDD" id="cd00082">
    <property type="entry name" value="HisKA"/>
    <property type="match status" value="1"/>
</dbReference>
<keyword evidence="10" id="KW-0175">Coiled coil</keyword>
<feature type="transmembrane region" description="Helical" evidence="11">
    <location>
        <begin position="15"/>
        <end position="38"/>
    </location>
</feature>
<proteinExistence type="predicted"/>
<evidence type="ECO:0000256" key="11">
    <source>
        <dbReference type="SAM" id="Phobius"/>
    </source>
</evidence>